<name>A0A7J6KKQ8_PEROL</name>
<accession>A0A7J6KKQ8</accession>
<evidence type="ECO:0000313" key="3">
    <source>
        <dbReference type="Proteomes" id="UP000572268"/>
    </source>
</evidence>
<evidence type="ECO:0000256" key="1">
    <source>
        <dbReference type="SAM" id="MobiDB-lite"/>
    </source>
</evidence>
<proteinExistence type="predicted"/>
<evidence type="ECO:0000313" key="2">
    <source>
        <dbReference type="EMBL" id="KAF4647708.1"/>
    </source>
</evidence>
<feature type="non-terminal residue" evidence="2">
    <location>
        <position position="104"/>
    </location>
</feature>
<dbReference type="EMBL" id="JABANN010002420">
    <property type="protein sequence ID" value="KAF4647708.1"/>
    <property type="molecule type" value="Genomic_DNA"/>
</dbReference>
<feature type="compositionally biased region" description="Polar residues" evidence="1">
    <location>
        <begin position="74"/>
        <end position="87"/>
    </location>
</feature>
<dbReference type="Proteomes" id="UP000572268">
    <property type="component" value="Unassembled WGS sequence"/>
</dbReference>
<feature type="region of interest" description="Disordered" evidence="1">
    <location>
        <begin position="1"/>
        <end position="38"/>
    </location>
</feature>
<sequence length="104" mass="10478">SPAQCRTLDFLESSGPGQIEHTGPPSGGGGPTSGSFRVGVLSGPLGKCPICPPLSTALVLQNPCSLARGEVTTANTFPTGTAPTRQSEIIHGKTFSPYPGSVGE</sequence>
<reference evidence="2 3" key="1">
    <citation type="submission" date="2020-04" db="EMBL/GenBank/DDBJ databases">
        <title>Perkinsus olseni comparative genomics.</title>
        <authorList>
            <person name="Bogema D.R."/>
        </authorList>
    </citation>
    <scope>NUCLEOTIDE SEQUENCE [LARGE SCALE GENOMIC DNA]</scope>
    <source>
        <strain evidence="2">ATCC PRA-31</strain>
    </source>
</reference>
<organism evidence="2 3">
    <name type="scientific">Perkinsus olseni</name>
    <name type="common">Perkinsus atlanticus</name>
    <dbReference type="NCBI Taxonomy" id="32597"/>
    <lineage>
        <taxon>Eukaryota</taxon>
        <taxon>Sar</taxon>
        <taxon>Alveolata</taxon>
        <taxon>Perkinsozoa</taxon>
        <taxon>Perkinsea</taxon>
        <taxon>Perkinsida</taxon>
        <taxon>Perkinsidae</taxon>
        <taxon>Perkinsus</taxon>
    </lineage>
</organism>
<protein>
    <submittedName>
        <fullName evidence="2">Uncharacterized protein</fullName>
    </submittedName>
</protein>
<feature type="non-terminal residue" evidence="2">
    <location>
        <position position="1"/>
    </location>
</feature>
<feature type="region of interest" description="Disordered" evidence="1">
    <location>
        <begin position="74"/>
        <end position="104"/>
    </location>
</feature>
<gene>
    <name evidence="2" type="ORF">FOL46_003889</name>
</gene>
<dbReference type="AlphaFoldDB" id="A0A7J6KKQ8"/>
<comment type="caution">
    <text evidence="2">The sequence shown here is derived from an EMBL/GenBank/DDBJ whole genome shotgun (WGS) entry which is preliminary data.</text>
</comment>